<dbReference type="Gene3D" id="2.70.70.10">
    <property type="entry name" value="Glucose Permease (Domain IIA)"/>
    <property type="match status" value="1"/>
</dbReference>
<feature type="compositionally biased region" description="Polar residues" evidence="2">
    <location>
        <begin position="594"/>
        <end position="633"/>
    </location>
</feature>
<dbReference type="SMART" id="SM00257">
    <property type="entry name" value="LysM"/>
    <property type="match status" value="1"/>
</dbReference>
<accession>A0A7S6TZS6</accession>
<dbReference type="GO" id="GO:0004222">
    <property type="term" value="F:metalloendopeptidase activity"/>
    <property type="evidence" value="ECO:0007669"/>
    <property type="project" value="TreeGrafter"/>
</dbReference>
<proteinExistence type="predicted"/>
<dbReference type="InterPro" id="IPR011055">
    <property type="entry name" value="Dup_hybrid_motif"/>
</dbReference>
<keyword evidence="1" id="KW-0175">Coiled coil</keyword>
<feature type="compositionally biased region" description="Low complexity" evidence="2">
    <location>
        <begin position="643"/>
        <end position="653"/>
    </location>
</feature>
<dbReference type="EMBL" id="CP063311">
    <property type="protein sequence ID" value="QOV23475.1"/>
    <property type="molecule type" value="Genomic_DNA"/>
</dbReference>
<dbReference type="KEGG" id="aee:IM676_03995"/>
<dbReference type="SUPFAM" id="SSF54106">
    <property type="entry name" value="LysM domain"/>
    <property type="match status" value="1"/>
</dbReference>
<dbReference type="CDD" id="cd00118">
    <property type="entry name" value="LysM"/>
    <property type="match status" value="1"/>
</dbReference>
<dbReference type="Gene3D" id="3.10.350.10">
    <property type="entry name" value="LysM domain"/>
    <property type="match status" value="1"/>
</dbReference>
<dbReference type="InterPro" id="IPR018392">
    <property type="entry name" value="LysM"/>
</dbReference>
<keyword evidence="5" id="KW-1185">Reference proteome</keyword>
<dbReference type="CDD" id="cd12797">
    <property type="entry name" value="M23_peptidase"/>
    <property type="match status" value="1"/>
</dbReference>
<evidence type="ECO:0000313" key="5">
    <source>
        <dbReference type="Proteomes" id="UP000593846"/>
    </source>
</evidence>
<evidence type="ECO:0000313" key="4">
    <source>
        <dbReference type="EMBL" id="QOV23475.1"/>
    </source>
</evidence>
<dbReference type="Pfam" id="PF01476">
    <property type="entry name" value="LysM"/>
    <property type="match status" value="1"/>
</dbReference>
<gene>
    <name evidence="4" type="ORF">IM676_03995</name>
</gene>
<dbReference type="Proteomes" id="UP000593846">
    <property type="component" value="Chromosome"/>
</dbReference>
<evidence type="ECO:0000259" key="3">
    <source>
        <dbReference type="PROSITE" id="PS51782"/>
    </source>
</evidence>
<name>A0A7S6TZS6_9CYAN</name>
<dbReference type="PROSITE" id="PS51782">
    <property type="entry name" value="LYSM"/>
    <property type="match status" value="1"/>
</dbReference>
<organism evidence="4 5">
    <name type="scientific">Anabaenopsis elenkinii CCIBt3563</name>
    <dbReference type="NCBI Taxonomy" id="2779889"/>
    <lineage>
        <taxon>Bacteria</taxon>
        <taxon>Bacillati</taxon>
        <taxon>Cyanobacteriota</taxon>
        <taxon>Cyanophyceae</taxon>
        <taxon>Nostocales</taxon>
        <taxon>Nodulariaceae</taxon>
        <taxon>Anabaenopsis</taxon>
    </lineage>
</organism>
<reference evidence="5" key="1">
    <citation type="submission" date="2020-10" db="EMBL/GenBank/DDBJ databases">
        <title>Genome-based taxonomic classification of the species Anabaenopsis elenkinii.</title>
        <authorList>
            <person name="Delbaje E."/>
            <person name="Andreote A.P.D."/>
            <person name="Pellegrinetti T.A."/>
            <person name="Cruz R.B."/>
            <person name="Branco L.H.Z."/>
            <person name="Fiore M.F."/>
        </authorList>
    </citation>
    <scope>NUCLEOTIDE SEQUENCE [LARGE SCALE GENOMIC DNA]</scope>
    <source>
        <strain evidence="5">CCIBt3563</strain>
    </source>
</reference>
<dbReference type="InterPro" id="IPR036779">
    <property type="entry name" value="LysM_dom_sf"/>
</dbReference>
<dbReference type="InterPro" id="IPR050570">
    <property type="entry name" value="Cell_wall_metabolism_enzyme"/>
</dbReference>
<feature type="coiled-coil region" evidence="1">
    <location>
        <begin position="184"/>
        <end position="218"/>
    </location>
</feature>
<dbReference type="PANTHER" id="PTHR21666:SF270">
    <property type="entry name" value="MUREIN HYDROLASE ACTIVATOR ENVC"/>
    <property type="match status" value="1"/>
</dbReference>
<sequence length="805" mass="86858">MKRALKKREKAVLKNTPDSDDTTVENIKNLNTLLNPKVNHRVGKQAAMISLAISMGASSLLVTRQSDQVQAAPPVGSQKVASTIPAASDNTVKFSATQMGNQTVFSARMPKNSVILEPRAISQLPGLEPELPVTASQTSQPVSVSTSLNSELTGLGGLSTQTGNLTGKPEVQVIESTDTSGEINAQLKAQQKFALNRLQEKSNRLRNSLAELRSEETKNLSKTQRVSIESIANPEELSTVNHDNTQDLVSEFTQTPQTSESNSQALKRPRQFVALSGSKDYEVKPGDTLAAIASRYNISVAELAQANNLSNPDQLKISQRLTIPATEVRGFRSIHVPIVLNSNSPYSNTAPQPANYPVTTASIYPGLPASSSQLPGYTNNDSVSIPIPVIANQQTQVYTETEPTNVNAEGLGGDIPVPTIYAQRQPDQNSGEEEVSSIDHEGLRSLHAEIERLREKYRNQNSGNANNLVATEPEKAPIPIPVAQTNSLYGEIERLREKYRNQNSGNANNLVATEPEKAPIPIPVAQTNSLYGEIERLREKYRNQNSGNANNLVAKEPEKTPIPIPVVTPNHAAASSRAAGGQNTSIPISIPAYSQSANSQNRTRGNEPINPQFSAQFNSSDQKTTTFPTSADISDSLGDRRGTTVTPQIQPQLPPLAAVDQYLPKPIDATTPAFSTSSTTYIWPARGVLTSGYGRRWGRMHRGIDIANATGTPIYAVADGVVETSGWNRGGFGILVDIRHADGSLTRYAHNNRTLVRVGQQVTQGQQIAEMGSTGFSTGPHIHFEIHPPGKGAIDPIALLPKERL</sequence>
<dbReference type="AlphaFoldDB" id="A0A7S6TZS6"/>
<protein>
    <submittedName>
        <fullName evidence="4">Peptidoglycan DD-metalloendopeptidase family protein</fullName>
    </submittedName>
</protein>
<evidence type="ECO:0000256" key="1">
    <source>
        <dbReference type="SAM" id="Coils"/>
    </source>
</evidence>
<dbReference type="SUPFAM" id="SSF51261">
    <property type="entry name" value="Duplicated hybrid motif"/>
    <property type="match status" value="1"/>
</dbReference>
<dbReference type="InterPro" id="IPR016047">
    <property type="entry name" value="M23ase_b-sheet_dom"/>
</dbReference>
<feature type="domain" description="LysM" evidence="3">
    <location>
        <begin position="279"/>
        <end position="323"/>
    </location>
</feature>
<feature type="region of interest" description="Disordered" evidence="2">
    <location>
        <begin position="594"/>
        <end position="653"/>
    </location>
</feature>
<dbReference type="PANTHER" id="PTHR21666">
    <property type="entry name" value="PEPTIDASE-RELATED"/>
    <property type="match status" value="1"/>
</dbReference>
<evidence type="ECO:0000256" key="2">
    <source>
        <dbReference type="SAM" id="MobiDB-lite"/>
    </source>
</evidence>
<dbReference type="Pfam" id="PF01551">
    <property type="entry name" value="Peptidase_M23"/>
    <property type="match status" value="1"/>
</dbReference>